<dbReference type="Gene3D" id="3.40.50.720">
    <property type="entry name" value="NAD(P)-binding Rossmann-like Domain"/>
    <property type="match status" value="1"/>
</dbReference>
<dbReference type="RefSeq" id="WP_104561987.1">
    <property type="nucleotide sequence ID" value="NZ_MDSK01000006.1"/>
</dbReference>
<dbReference type="AlphaFoldDB" id="A0A2S7A6C6"/>
<proteinExistence type="predicted"/>
<gene>
    <name evidence="2" type="ORF">XarbCFBP7409_03985</name>
</gene>
<dbReference type="InterPro" id="IPR036291">
    <property type="entry name" value="NAD(P)-bd_dom_sf"/>
</dbReference>
<feature type="domain" description="NAD-dependent epimerase/dehydratase" evidence="1">
    <location>
        <begin position="26"/>
        <end position="151"/>
    </location>
</feature>
<dbReference type="Proteomes" id="UP000238049">
    <property type="component" value="Unassembled WGS sequence"/>
</dbReference>
<dbReference type="SUPFAM" id="SSF51735">
    <property type="entry name" value="NAD(P)-binding Rossmann-fold domains"/>
    <property type="match status" value="1"/>
</dbReference>
<organism evidence="2 3">
    <name type="scientific">Xanthomonas arboricola pv. guizotiae</name>
    <dbReference type="NCBI Taxonomy" id="487867"/>
    <lineage>
        <taxon>Bacteria</taxon>
        <taxon>Pseudomonadati</taxon>
        <taxon>Pseudomonadota</taxon>
        <taxon>Gammaproteobacteria</taxon>
        <taxon>Lysobacterales</taxon>
        <taxon>Lysobacteraceae</taxon>
        <taxon>Xanthomonas</taxon>
    </lineage>
</organism>
<dbReference type="EMBL" id="MDSL01000005">
    <property type="protein sequence ID" value="PPU03214.1"/>
    <property type="molecule type" value="Genomic_DNA"/>
</dbReference>
<evidence type="ECO:0000313" key="3">
    <source>
        <dbReference type="Proteomes" id="UP000238049"/>
    </source>
</evidence>
<comment type="caution">
    <text evidence="2">The sequence shown here is derived from an EMBL/GenBank/DDBJ whole genome shotgun (WGS) entry which is preliminary data.</text>
</comment>
<evidence type="ECO:0000259" key="1">
    <source>
        <dbReference type="Pfam" id="PF01370"/>
    </source>
</evidence>
<accession>A0A2S7A6C6</accession>
<evidence type="ECO:0000313" key="2">
    <source>
        <dbReference type="EMBL" id="PPU03214.1"/>
    </source>
</evidence>
<sequence length="232" mass="25674">MIIGNGLLARSFAADRLAELNATVFASGVSNSSETDPAAFEREARLLVKALDEARGRFVYFSTCSVTDPDRAETHYVRHKLRMERLIAERDEYLILRLPQVVGRTDNPHTLSNYLASGIRNAEPLRIWVKAVRCLIDVEDVARVTLHLVERRLETNAVLDLAPPENVTLLELVSMLEATLGKKASIDFVDRGGGAMPDPAPFVRYATAIGIDSSPGYIARLIRKYYGTSDAT</sequence>
<protein>
    <recommendedName>
        <fullName evidence="1">NAD-dependent epimerase/dehydratase domain-containing protein</fullName>
    </recommendedName>
</protein>
<dbReference type="InterPro" id="IPR001509">
    <property type="entry name" value="Epimerase_deHydtase"/>
</dbReference>
<dbReference type="Pfam" id="PF01370">
    <property type="entry name" value="Epimerase"/>
    <property type="match status" value="1"/>
</dbReference>
<name>A0A2S7A6C6_9XANT</name>
<reference evidence="2 3" key="1">
    <citation type="submission" date="2016-08" db="EMBL/GenBank/DDBJ databases">
        <title>Evolution of the type three secretion system and type three effector repertoires in Xanthomonas.</title>
        <authorList>
            <person name="Merda D."/>
            <person name="Briand M."/>
            <person name="Bosis E."/>
            <person name="Rousseau C."/>
            <person name="Portier P."/>
            <person name="Jacques M.-A."/>
            <person name="Fischer-Le Saux M."/>
        </authorList>
    </citation>
    <scope>NUCLEOTIDE SEQUENCE [LARGE SCALE GENOMIC DNA]</scope>
    <source>
        <strain evidence="2 3">CFBP 7409</strain>
    </source>
</reference>